<evidence type="ECO:0000256" key="1">
    <source>
        <dbReference type="ARBA" id="ARBA00000085"/>
    </source>
</evidence>
<dbReference type="PRINTS" id="PR00344">
    <property type="entry name" value="BCTRLSENSOR"/>
</dbReference>
<dbReference type="CDD" id="cd00082">
    <property type="entry name" value="HisKA"/>
    <property type="match status" value="1"/>
</dbReference>
<dbReference type="PROSITE" id="PS50109">
    <property type="entry name" value="HIS_KIN"/>
    <property type="match status" value="1"/>
</dbReference>
<evidence type="ECO:0000259" key="12">
    <source>
        <dbReference type="PROSITE" id="PS50109"/>
    </source>
</evidence>
<comment type="subcellular location">
    <subcellularLocation>
        <location evidence="2">Cell membrane</location>
    </subcellularLocation>
</comment>
<evidence type="ECO:0000256" key="10">
    <source>
        <dbReference type="ARBA" id="ARBA00023136"/>
    </source>
</evidence>
<keyword evidence="7 13" id="KW-0418">Kinase</keyword>
<evidence type="ECO:0000256" key="5">
    <source>
        <dbReference type="ARBA" id="ARBA00022679"/>
    </source>
</evidence>
<dbReference type="Proteomes" id="UP000008363">
    <property type="component" value="Unassembled WGS sequence"/>
</dbReference>
<evidence type="ECO:0000256" key="4">
    <source>
        <dbReference type="ARBA" id="ARBA00022553"/>
    </source>
</evidence>
<dbReference type="Pfam" id="PF02518">
    <property type="entry name" value="HATPase_c"/>
    <property type="match status" value="1"/>
</dbReference>
<evidence type="ECO:0000313" key="14">
    <source>
        <dbReference type="Proteomes" id="UP000008363"/>
    </source>
</evidence>
<dbReference type="EMBL" id="BAHC01000233">
    <property type="protein sequence ID" value="GAB93643.1"/>
    <property type="molecule type" value="Genomic_DNA"/>
</dbReference>
<dbReference type="SUPFAM" id="SSF55874">
    <property type="entry name" value="ATPase domain of HSP90 chaperone/DNA topoisomerase II/histidine kinase"/>
    <property type="match status" value="1"/>
</dbReference>
<evidence type="ECO:0000256" key="9">
    <source>
        <dbReference type="ARBA" id="ARBA00023012"/>
    </source>
</evidence>
<dbReference type="Gene3D" id="1.10.287.130">
    <property type="match status" value="1"/>
</dbReference>
<name>K6VBP6_9ACTN</name>
<dbReference type="PANTHER" id="PTHR45436:SF5">
    <property type="entry name" value="SENSOR HISTIDINE KINASE TRCS"/>
    <property type="match status" value="1"/>
</dbReference>
<dbReference type="GO" id="GO:0005886">
    <property type="term" value="C:plasma membrane"/>
    <property type="evidence" value="ECO:0007669"/>
    <property type="project" value="UniProtKB-SubCell"/>
</dbReference>
<dbReference type="InterPro" id="IPR036097">
    <property type="entry name" value="HisK_dim/P_sf"/>
</dbReference>
<dbReference type="SUPFAM" id="SSF47384">
    <property type="entry name" value="Homodimeric domain of signal transducing histidine kinase"/>
    <property type="match status" value="1"/>
</dbReference>
<protein>
    <recommendedName>
        <fullName evidence="3">histidine kinase</fullName>
        <ecNumber evidence="3">2.7.13.3</ecNumber>
    </recommendedName>
</protein>
<dbReference type="Pfam" id="PF00512">
    <property type="entry name" value="HisKA"/>
    <property type="match status" value="1"/>
</dbReference>
<dbReference type="InterPro" id="IPR003661">
    <property type="entry name" value="HisK_dim/P_dom"/>
</dbReference>
<gene>
    <name evidence="13" type="primary">prrB</name>
    <name evidence="13" type="ORF">GORHZ_233_00550</name>
</gene>
<dbReference type="InterPro" id="IPR005467">
    <property type="entry name" value="His_kinase_dom"/>
</dbReference>
<feature type="transmembrane region" description="Helical" evidence="11">
    <location>
        <begin position="136"/>
        <end position="155"/>
    </location>
</feature>
<dbReference type="STRING" id="1108045.GORHZ_233_00550"/>
<organism evidence="13 14">
    <name type="scientific">Gordonia rhizosphera NBRC 16068</name>
    <dbReference type="NCBI Taxonomy" id="1108045"/>
    <lineage>
        <taxon>Bacteria</taxon>
        <taxon>Bacillati</taxon>
        <taxon>Actinomycetota</taxon>
        <taxon>Actinomycetes</taxon>
        <taxon>Mycobacteriales</taxon>
        <taxon>Gordoniaceae</taxon>
        <taxon>Gordonia</taxon>
    </lineage>
</organism>
<dbReference type="GO" id="GO:0000155">
    <property type="term" value="F:phosphorelay sensor kinase activity"/>
    <property type="evidence" value="ECO:0007669"/>
    <property type="project" value="InterPro"/>
</dbReference>
<evidence type="ECO:0000256" key="11">
    <source>
        <dbReference type="SAM" id="Phobius"/>
    </source>
</evidence>
<dbReference type="InterPro" id="IPR050428">
    <property type="entry name" value="TCS_sensor_his_kinase"/>
</dbReference>
<dbReference type="OrthoDB" id="5241347at2"/>
<dbReference type="SMART" id="SM00388">
    <property type="entry name" value="HisKA"/>
    <property type="match status" value="1"/>
</dbReference>
<dbReference type="Gene3D" id="3.30.565.10">
    <property type="entry name" value="Histidine kinase-like ATPase, C-terminal domain"/>
    <property type="match status" value="1"/>
</dbReference>
<evidence type="ECO:0000256" key="6">
    <source>
        <dbReference type="ARBA" id="ARBA00022692"/>
    </source>
</evidence>
<dbReference type="EC" id="2.7.13.3" evidence="3"/>
<comment type="caution">
    <text evidence="13">The sequence shown here is derived from an EMBL/GenBank/DDBJ whole genome shotgun (WGS) entry which is preliminary data.</text>
</comment>
<dbReference type="InterPro" id="IPR036890">
    <property type="entry name" value="HATPase_C_sf"/>
</dbReference>
<keyword evidence="8 11" id="KW-1133">Transmembrane helix</keyword>
<dbReference type="eggNOG" id="COG0642">
    <property type="taxonomic scope" value="Bacteria"/>
</dbReference>
<feature type="domain" description="Histidine kinase" evidence="12">
    <location>
        <begin position="220"/>
        <end position="426"/>
    </location>
</feature>
<evidence type="ECO:0000313" key="13">
    <source>
        <dbReference type="EMBL" id="GAB93643.1"/>
    </source>
</evidence>
<dbReference type="AlphaFoldDB" id="K6VBP6"/>
<evidence type="ECO:0000256" key="8">
    <source>
        <dbReference type="ARBA" id="ARBA00022989"/>
    </source>
</evidence>
<keyword evidence="9" id="KW-0902">Two-component regulatory system</keyword>
<dbReference type="InterPro" id="IPR003594">
    <property type="entry name" value="HATPase_dom"/>
</dbReference>
<keyword evidence="14" id="KW-1185">Reference proteome</keyword>
<evidence type="ECO:0000256" key="7">
    <source>
        <dbReference type="ARBA" id="ARBA00022777"/>
    </source>
</evidence>
<feature type="transmembrane region" description="Helical" evidence="11">
    <location>
        <begin position="6"/>
        <end position="24"/>
    </location>
</feature>
<sequence>MALATAIGALIIVGTLGAFLSLAIERNNLNQLDRQLLTASRLVSLNLDVIEDNLGRFGDVGAFGATIRRDGTLVASTPTEVPEEPVGYRTITLDEGEYRMLVASAGPPDGADSVTISVAAPTSTTRTVTRTQQRRVWLTGLVAIAAASVLGWLFGGRAVRPLARLTGQVGATPPEIDDSPTGARESDELKHAIRGMLDRISEAQRETTAALETARGFAASAAHELRTPLTVMRTDLEVLGSGRLGTDERGEVLQDLLRSQVRVENTLQALENLAAGDLHRGPGEPLDVLDVADEAAADAARRHPEVSVEVVGDQQVPMVGWASGIRLALDNAIANAAKHGQAHRITIAARRSADTVTVTVDDDGVGVDPAERVQVFERFARGSSAHRPGSGLGLALVAQTAELHGGRAYFTDSPLGGARLVIEFGA</sequence>
<keyword evidence="10 11" id="KW-0472">Membrane</keyword>
<dbReference type="SMART" id="SM00387">
    <property type="entry name" value="HATPase_c"/>
    <property type="match status" value="1"/>
</dbReference>
<evidence type="ECO:0000256" key="3">
    <source>
        <dbReference type="ARBA" id="ARBA00012438"/>
    </source>
</evidence>
<keyword evidence="6 11" id="KW-0812">Transmembrane</keyword>
<keyword evidence="4" id="KW-0597">Phosphoprotein</keyword>
<proteinExistence type="predicted"/>
<evidence type="ECO:0000256" key="2">
    <source>
        <dbReference type="ARBA" id="ARBA00004236"/>
    </source>
</evidence>
<keyword evidence="5" id="KW-0808">Transferase</keyword>
<dbReference type="CDD" id="cd00075">
    <property type="entry name" value="HATPase"/>
    <property type="match status" value="1"/>
</dbReference>
<dbReference type="InterPro" id="IPR004358">
    <property type="entry name" value="Sig_transdc_His_kin-like_C"/>
</dbReference>
<accession>K6VBP6</accession>
<dbReference type="PANTHER" id="PTHR45436">
    <property type="entry name" value="SENSOR HISTIDINE KINASE YKOH"/>
    <property type="match status" value="1"/>
</dbReference>
<comment type="catalytic activity">
    <reaction evidence="1">
        <text>ATP + protein L-histidine = ADP + protein N-phospho-L-histidine.</text>
        <dbReference type="EC" id="2.7.13.3"/>
    </reaction>
</comment>
<reference evidence="13 14" key="1">
    <citation type="submission" date="2012-08" db="EMBL/GenBank/DDBJ databases">
        <title>Whole genome shotgun sequence of Gordonia rhizosphera NBRC 16068.</title>
        <authorList>
            <person name="Takarada H."/>
            <person name="Isaki S."/>
            <person name="Hosoyama A."/>
            <person name="Tsuchikane K."/>
            <person name="Katsumata H."/>
            <person name="Baba S."/>
            <person name="Ohji S."/>
            <person name="Yamazaki S."/>
            <person name="Fujita N."/>
        </authorList>
    </citation>
    <scope>NUCLEOTIDE SEQUENCE [LARGE SCALE GENOMIC DNA]</scope>
    <source>
        <strain evidence="13 14">NBRC 16068</strain>
    </source>
</reference>